<evidence type="ECO:0000256" key="2">
    <source>
        <dbReference type="ARBA" id="ARBA00023277"/>
    </source>
</evidence>
<evidence type="ECO:0000259" key="6">
    <source>
        <dbReference type="PROSITE" id="PS50853"/>
    </source>
</evidence>
<dbReference type="Proteomes" id="UP001614394">
    <property type="component" value="Unassembled WGS sequence"/>
</dbReference>
<organism evidence="8 9">
    <name type="scientific">Streptomyces fildesensis</name>
    <dbReference type="NCBI Taxonomy" id="375757"/>
    <lineage>
        <taxon>Bacteria</taxon>
        <taxon>Bacillati</taxon>
        <taxon>Actinomycetota</taxon>
        <taxon>Actinomycetes</taxon>
        <taxon>Kitasatosporales</taxon>
        <taxon>Streptomycetaceae</taxon>
        <taxon>Streptomyces</taxon>
    </lineage>
</organism>
<feature type="domain" description="CBM2" evidence="7">
    <location>
        <begin position="22"/>
        <end position="129"/>
    </location>
</feature>
<dbReference type="PANTHER" id="PTHR42976">
    <property type="entry name" value="BIFUNCTIONAL CHITINASE/LYSOZYME-RELATED"/>
    <property type="match status" value="1"/>
</dbReference>
<keyword evidence="3" id="KW-0326">Glycosidase</keyword>
<evidence type="ECO:0000313" key="9">
    <source>
        <dbReference type="Proteomes" id="UP001614394"/>
    </source>
</evidence>
<dbReference type="RefSeq" id="WP_399647071.1">
    <property type="nucleotide sequence ID" value="NZ_JBITYG010000003.1"/>
</dbReference>
<dbReference type="InterPro" id="IPR052750">
    <property type="entry name" value="GH18_Chitinase"/>
</dbReference>
<evidence type="ECO:0000256" key="3">
    <source>
        <dbReference type="ARBA" id="ARBA00023295"/>
    </source>
</evidence>
<keyword evidence="1 5" id="KW-0732">Signal</keyword>
<dbReference type="InterPro" id="IPR001919">
    <property type="entry name" value="CBD2"/>
</dbReference>
<dbReference type="Gene3D" id="2.60.40.290">
    <property type="match status" value="1"/>
</dbReference>
<gene>
    <name evidence="8" type="ORF">ACIGXA_11010</name>
</gene>
<evidence type="ECO:0000256" key="4">
    <source>
        <dbReference type="ARBA" id="ARBA00023326"/>
    </source>
</evidence>
<dbReference type="SUPFAM" id="SSF49265">
    <property type="entry name" value="Fibronectin type III"/>
    <property type="match status" value="1"/>
</dbReference>
<dbReference type="PANTHER" id="PTHR42976:SF1">
    <property type="entry name" value="GH18 DOMAIN-CONTAINING PROTEIN-RELATED"/>
    <property type="match status" value="1"/>
</dbReference>
<evidence type="ECO:0000256" key="1">
    <source>
        <dbReference type="ARBA" id="ARBA00022729"/>
    </source>
</evidence>
<dbReference type="Pfam" id="PF00553">
    <property type="entry name" value="CBM_2"/>
    <property type="match status" value="1"/>
</dbReference>
<dbReference type="SUPFAM" id="SSF49384">
    <property type="entry name" value="Carbohydrate-binding domain"/>
    <property type="match status" value="1"/>
</dbReference>
<dbReference type="InterPro" id="IPR012291">
    <property type="entry name" value="CBM2_carb-bd_dom_sf"/>
</dbReference>
<evidence type="ECO:0000313" key="8">
    <source>
        <dbReference type="EMBL" id="MFI9101043.1"/>
    </source>
</evidence>
<evidence type="ECO:0000259" key="7">
    <source>
        <dbReference type="PROSITE" id="PS51173"/>
    </source>
</evidence>
<feature type="domain" description="Fibronectin type-III" evidence="6">
    <location>
        <begin position="138"/>
        <end position="224"/>
    </location>
</feature>
<feature type="chain" id="PRO_5046953141" evidence="5">
    <location>
        <begin position="26"/>
        <end position="522"/>
    </location>
</feature>
<keyword evidence="3" id="KW-0378">Hydrolase</keyword>
<dbReference type="PROSITE" id="PS50853">
    <property type="entry name" value="FN3"/>
    <property type="match status" value="1"/>
</dbReference>
<evidence type="ECO:0000256" key="5">
    <source>
        <dbReference type="SAM" id="SignalP"/>
    </source>
</evidence>
<dbReference type="InterPro" id="IPR013783">
    <property type="entry name" value="Ig-like_fold"/>
</dbReference>
<dbReference type="Gene3D" id="2.60.40.10">
    <property type="entry name" value="Immunoglobulins"/>
    <property type="match status" value="1"/>
</dbReference>
<dbReference type="InterPro" id="IPR003961">
    <property type="entry name" value="FN3_dom"/>
</dbReference>
<name>A0ABW8C4L7_9ACTN</name>
<comment type="caution">
    <text evidence="8">The sequence shown here is derived from an EMBL/GenBank/DDBJ whole genome shotgun (WGS) entry which is preliminary data.</text>
</comment>
<keyword evidence="9" id="KW-1185">Reference proteome</keyword>
<dbReference type="SMART" id="SM00060">
    <property type="entry name" value="FN3"/>
    <property type="match status" value="1"/>
</dbReference>
<accession>A0ABW8C4L7</accession>
<dbReference type="InterPro" id="IPR017853">
    <property type="entry name" value="GH"/>
</dbReference>
<dbReference type="Gene3D" id="3.20.20.80">
    <property type="entry name" value="Glycosidases"/>
    <property type="match status" value="1"/>
</dbReference>
<dbReference type="PROSITE" id="PS51173">
    <property type="entry name" value="CBM2"/>
    <property type="match status" value="1"/>
</dbReference>
<proteinExistence type="predicted"/>
<dbReference type="Pfam" id="PF00041">
    <property type="entry name" value="fn3"/>
    <property type="match status" value="1"/>
</dbReference>
<dbReference type="CDD" id="cd06543">
    <property type="entry name" value="GH18_PF-ChiA-like"/>
    <property type="match status" value="1"/>
</dbReference>
<dbReference type="EMBL" id="JBITYG010000003">
    <property type="protein sequence ID" value="MFI9101043.1"/>
    <property type="molecule type" value="Genomic_DNA"/>
</dbReference>
<dbReference type="SUPFAM" id="SSF51445">
    <property type="entry name" value="(Trans)glycosidases"/>
    <property type="match status" value="1"/>
</dbReference>
<dbReference type="InterPro" id="IPR008965">
    <property type="entry name" value="CBM2/CBM3_carb-bd_dom_sf"/>
</dbReference>
<reference evidence="8 9" key="1">
    <citation type="submission" date="2024-10" db="EMBL/GenBank/DDBJ databases">
        <title>The Natural Products Discovery Center: Release of the First 8490 Sequenced Strains for Exploring Actinobacteria Biosynthetic Diversity.</title>
        <authorList>
            <person name="Kalkreuter E."/>
            <person name="Kautsar S.A."/>
            <person name="Yang D."/>
            <person name="Bader C.D."/>
            <person name="Teijaro C.N."/>
            <person name="Fluegel L."/>
            <person name="Davis C.M."/>
            <person name="Simpson J.R."/>
            <person name="Lauterbach L."/>
            <person name="Steele A.D."/>
            <person name="Gui C."/>
            <person name="Meng S."/>
            <person name="Li G."/>
            <person name="Viehrig K."/>
            <person name="Ye F."/>
            <person name="Su P."/>
            <person name="Kiefer A.F."/>
            <person name="Nichols A."/>
            <person name="Cepeda A.J."/>
            <person name="Yan W."/>
            <person name="Fan B."/>
            <person name="Jiang Y."/>
            <person name="Adhikari A."/>
            <person name="Zheng C.-J."/>
            <person name="Schuster L."/>
            <person name="Cowan T.M."/>
            <person name="Smanski M.J."/>
            <person name="Chevrette M.G."/>
            <person name="De Carvalho L.P.S."/>
            <person name="Shen B."/>
        </authorList>
    </citation>
    <scope>NUCLEOTIDE SEQUENCE [LARGE SCALE GENOMIC DNA]</scope>
    <source>
        <strain evidence="8 9">NPDC053399</strain>
    </source>
</reference>
<keyword evidence="4" id="KW-0624">Polysaccharide degradation</keyword>
<feature type="signal peptide" evidence="5">
    <location>
        <begin position="1"/>
        <end position="25"/>
    </location>
</feature>
<sequence length="522" mass="54036">MRRSLTLVLALFGTLVLFLTPPAAAAGGASAAFSKTSDWGSGYQAQYRITNGGTSTLTSWKVEFDLPSGSSVGSYWDALLTKNASHYTFTNRDYNGTLAPGASAVFGWVAAGSGTPANCLLNGGSCEAGPPDTTAPSVPGGVTVGSATGSSLTVRWTASTDNSGSVAGYEVSRDGAAPVAVTGTSYTATGLQATTSYSFRVRAKDAAGNTSAYSAAVSGTTTTGGGPGPGPGTVHTAPYVDMGAWPTPSMPAMASASGLKSFTMAFITASSCKAMWFNAYDPRAGWAKDQIDAIRAGGGDVKISFGGASGSELAQACSTVDSLYAEYDAVVNAYGLTYADFDIEGAATADPASINRRSQALARLQQAHPGLRISLTLPVLPEGLTADGINIVKSARDAGVTLDVVNVMAMDYYRATDYGDAAVQAAQSTQAQLKTLYPAKTDAQLWAMTGVTPMLGQNDDGHIFDQADSRQLVSFAQGRHLGMLGFWEETRDRNACNGALYMCTNVPQSPYEFSKIFAQYTG</sequence>
<dbReference type="InterPro" id="IPR036116">
    <property type="entry name" value="FN3_sf"/>
</dbReference>
<dbReference type="CDD" id="cd00063">
    <property type="entry name" value="FN3"/>
    <property type="match status" value="1"/>
</dbReference>
<keyword evidence="2" id="KW-0119">Carbohydrate metabolism</keyword>
<dbReference type="SMART" id="SM00637">
    <property type="entry name" value="CBD_II"/>
    <property type="match status" value="1"/>
</dbReference>
<protein>
    <submittedName>
        <fullName evidence="8">Cellulose binding domain-containing protein</fullName>
    </submittedName>
</protein>